<dbReference type="EMBL" id="HM222967">
    <property type="protein sequence ID" value="ADJ66539.2"/>
    <property type="molecule type" value="Genomic_DNA"/>
</dbReference>
<reference evidence="3" key="1">
    <citation type="journal article" date="2010" name="Proc. Natl. Acad. Sci. U.S.A.">
        <title>A common red algal origin of the apicomplexan, dinoflagellate, and heterokont plastids.</title>
        <authorList>
            <person name="Janouskovec J."/>
            <person name="Horak A."/>
            <person name="Obornik M."/>
            <person name="Lukes J."/>
            <person name="Keeling P.J."/>
        </authorList>
    </citation>
    <scope>NUCLEOTIDE SEQUENCE</scope>
    <source>
        <strain evidence="3">CCMP2878</strain>
    </source>
</reference>
<evidence type="ECO:0000256" key="2">
    <source>
        <dbReference type="HAMAP-Rule" id="MF_00291"/>
    </source>
</evidence>
<comment type="similarity">
    <text evidence="1 2">Belongs to the universal ribosomal protein uS2 family.</text>
</comment>
<gene>
    <name evidence="2 3" type="primary">rps2</name>
</gene>
<keyword evidence="3" id="KW-0150">Chloroplast</keyword>
<organism evidence="3">
    <name type="scientific">Chromera velia</name>
    <dbReference type="NCBI Taxonomy" id="505693"/>
    <lineage>
        <taxon>Eukaryota</taxon>
        <taxon>Sar</taxon>
        <taxon>Alveolata</taxon>
        <taxon>Colpodellida</taxon>
        <taxon>Chromeraceae</taxon>
        <taxon>Chromera</taxon>
    </lineage>
</organism>
<dbReference type="PANTHER" id="PTHR12534:SF0">
    <property type="entry name" value="SMALL RIBOSOMAL SUBUNIT PROTEIN US2M"/>
    <property type="match status" value="1"/>
</dbReference>
<dbReference type="InterPro" id="IPR023591">
    <property type="entry name" value="Ribosomal_uS2_flav_dom_sf"/>
</dbReference>
<comment type="subcellular location">
    <subcellularLocation>
        <location evidence="2">Plastid</location>
        <location evidence="2">Chloroplast</location>
    </subcellularLocation>
</comment>
<dbReference type="GO" id="GO:0009507">
    <property type="term" value="C:chloroplast"/>
    <property type="evidence" value="ECO:0007669"/>
    <property type="project" value="UniProtKB-SubCell"/>
</dbReference>
<dbReference type="InterPro" id="IPR005706">
    <property type="entry name" value="Ribosomal_uS2_bac/mit/plastid"/>
</dbReference>
<dbReference type="Gene3D" id="3.40.50.10490">
    <property type="entry name" value="Glucose-6-phosphate isomerase like protein, domain 1"/>
    <property type="match status" value="1"/>
</dbReference>
<dbReference type="GO" id="GO:0003735">
    <property type="term" value="F:structural constituent of ribosome"/>
    <property type="evidence" value="ECO:0007669"/>
    <property type="project" value="InterPro"/>
</dbReference>
<evidence type="ECO:0000313" key="3">
    <source>
        <dbReference type="EMBL" id="ADJ66539.2"/>
    </source>
</evidence>
<dbReference type="CDD" id="cd01425">
    <property type="entry name" value="RPS2"/>
    <property type="match status" value="1"/>
</dbReference>
<dbReference type="NCBIfam" id="TIGR01011">
    <property type="entry name" value="rpsB_bact"/>
    <property type="match status" value="1"/>
</dbReference>
<dbReference type="PANTHER" id="PTHR12534">
    <property type="entry name" value="30S RIBOSOMAL PROTEIN S2 PROKARYOTIC AND ORGANELLAR"/>
    <property type="match status" value="1"/>
</dbReference>
<keyword evidence="2" id="KW-0687">Ribonucleoprotein</keyword>
<dbReference type="AlphaFoldDB" id="D9IXD1"/>
<accession>D9IXD1</accession>
<sequence length="291" mass="34277">MIKLDIGKFLTIPELVKANIHLGHHYGLWNRQMLPYLYGIWKGFHIIDVLQTARLISKTYFYLLRTSQNANRHFLFIGTNPLIKSVTKKAAQTAGCFFIDHEVTSGLLTNWLVMKQRKFLFEFLDQITLPVIRAILPILINRSEEEQEFFVTLLTRHQILWSELNGLKGLVTLPRCFIFVDPIYDYELFAQALILKRTLVGLVDSNCNPEHFVAPIPANNDNFMAVKFIFEFLSTAIYRGKLKKFKQSFTRRYIYKLYTFFSLYHHIHLSNLLYWTFLHQKTLVKMPQASY</sequence>
<dbReference type="Pfam" id="PF00318">
    <property type="entry name" value="Ribosomal_S2"/>
    <property type="match status" value="1"/>
</dbReference>
<dbReference type="SUPFAM" id="SSF52313">
    <property type="entry name" value="Ribosomal protein S2"/>
    <property type="match status" value="1"/>
</dbReference>
<reference evidence="3" key="2">
    <citation type="submission" date="2013-03" db="EMBL/GenBank/DDBJ databases">
        <title>Split photosystem protein, linear topology, and growth of structural complexity in the recombination-driven plastid genome of Chromera velia.</title>
        <authorList>
            <person name="Janouskovec J."/>
            <person name="Sobotka R."/>
            <person name="Lai D.-H."/>
            <person name="Flegontov P."/>
            <person name="Konik P."/>
            <person name="Komenda J."/>
            <person name="Ali S."/>
            <person name="Prasil O."/>
            <person name="Pain A."/>
            <person name="Obornik M."/>
            <person name="Lukes J."/>
            <person name="Keeling P.J."/>
        </authorList>
    </citation>
    <scope>NUCLEOTIDE SEQUENCE</scope>
    <source>
        <strain evidence="3">CCMP2878</strain>
    </source>
</reference>
<dbReference type="HAMAP" id="MF_00291_B">
    <property type="entry name" value="Ribosomal_uS2_B"/>
    <property type="match status" value="1"/>
</dbReference>
<keyword evidence="2 3" id="KW-0689">Ribosomal protein</keyword>
<dbReference type="InterPro" id="IPR001865">
    <property type="entry name" value="Ribosomal_uS2"/>
</dbReference>
<proteinExistence type="inferred from homology"/>
<evidence type="ECO:0000256" key="1">
    <source>
        <dbReference type="ARBA" id="ARBA00006242"/>
    </source>
</evidence>
<dbReference type="RefSeq" id="YP_003795297.2">
    <property type="nucleotide sequence ID" value="NC_014340.2"/>
</dbReference>
<keyword evidence="3" id="KW-0934">Plastid</keyword>
<geneLocation type="chloroplast" evidence="3"/>
<name>D9IXD1_9ALVE</name>
<dbReference type="PRINTS" id="PR00395">
    <property type="entry name" value="RIBOSOMALS2"/>
</dbReference>
<dbReference type="GeneID" id="9480934"/>
<dbReference type="GO" id="GO:0006412">
    <property type="term" value="P:translation"/>
    <property type="evidence" value="ECO:0007669"/>
    <property type="project" value="UniProtKB-UniRule"/>
</dbReference>
<dbReference type="GO" id="GO:0005763">
    <property type="term" value="C:mitochondrial small ribosomal subunit"/>
    <property type="evidence" value="ECO:0007669"/>
    <property type="project" value="TreeGrafter"/>
</dbReference>
<protein>
    <recommendedName>
        <fullName evidence="2">Small ribosomal subunit protein uS2c</fullName>
    </recommendedName>
</protein>
<dbReference type="Gene3D" id="1.10.287.610">
    <property type="entry name" value="Helix hairpin bin"/>
    <property type="match status" value="1"/>
</dbReference>